<dbReference type="SUPFAM" id="SSF52540">
    <property type="entry name" value="P-loop containing nucleoside triphosphate hydrolases"/>
    <property type="match status" value="1"/>
</dbReference>
<dbReference type="EMBL" id="PEZX01000043">
    <property type="protein sequence ID" value="PIS06665.1"/>
    <property type="molecule type" value="Genomic_DNA"/>
</dbReference>
<sequence>MQKLFTDAYLFVRMKPMDTTALITTLSSPLAHHAYCLAGLHDAVQAIVDTVCVRLSIPASELWQPLELPLTIADVRSLKKWAAQSPQNGVHKMAHIPLAGVHHEAINALLKIIEEPPPYLRIIISVHTLQELIPTIRSRCISVALQSDMTADAKKDISLPLDAREMLNQFVVLPDTLKEVKAIEKIHEWLTQLEPQVREGNSLAQTHALLDLERDASSNVNERTLLENAFLIRYSKSL</sequence>
<comment type="caution">
    <text evidence="1">The sequence shown here is derived from an EMBL/GenBank/DDBJ whole genome shotgun (WGS) entry which is preliminary data.</text>
</comment>
<dbReference type="Proteomes" id="UP000231162">
    <property type="component" value="Unassembled WGS sequence"/>
</dbReference>
<dbReference type="Pfam" id="PF13177">
    <property type="entry name" value="DNA_pol3_delta2"/>
    <property type="match status" value="1"/>
</dbReference>
<name>A0A2M6R803_9BACT</name>
<dbReference type="InterPro" id="IPR027417">
    <property type="entry name" value="P-loop_NTPase"/>
</dbReference>
<reference evidence="2" key="1">
    <citation type="submission" date="2017-09" db="EMBL/GenBank/DDBJ databases">
        <title>Depth-based differentiation of microbial function through sediment-hosted aquifers and enrichment of novel symbionts in the deep terrestrial subsurface.</title>
        <authorList>
            <person name="Probst A.J."/>
            <person name="Ladd B."/>
            <person name="Jarett J.K."/>
            <person name="Geller-Mcgrath D.E."/>
            <person name="Sieber C.M.K."/>
            <person name="Emerson J.B."/>
            <person name="Anantharaman K."/>
            <person name="Thomas B.C."/>
            <person name="Malmstrom R."/>
            <person name="Stieglmeier M."/>
            <person name="Klingl A."/>
            <person name="Woyke T."/>
            <person name="Ryan C.M."/>
            <person name="Banfield J.F."/>
        </authorList>
    </citation>
    <scope>NUCLEOTIDE SEQUENCE [LARGE SCALE GENOMIC DNA]</scope>
</reference>
<protein>
    <recommendedName>
        <fullName evidence="3">DNA polymerase III subunit delta</fullName>
    </recommendedName>
</protein>
<accession>A0A2M6R803</accession>
<proteinExistence type="predicted"/>
<evidence type="ECO:0000313" key="1">
    <source>
        <dbReference type="EMBL" id="PIS06665.1"/>
    </source>
</evidence>
<organism evidence="1 2">
    <name type="scientific">Candidatus Berkelbacteria bacterium CG10_big_fil_rev_8_21_14_0_10_43_14</name>
    <dbReference type="NCBI Taxonomy" id="1974515"/>
    <lineage>
        <taxon>Bacteria</taxon>
        <taxon>Candidatus Berkelbacteria</taxon>
    </lineage>
</organism>
<evidence type="ECO:0000313" key="2">
    <source>
        <dbReference type="Proteomes" id="UP000231162"/>
    </source>
</evidence>
<evidence type="ECO:0008006" key="3">
    <source>
        <dbReference type="Google" id="ProtNLM"/>
    </source>
</evidence>
<dbReference type="AlphaFoldDB" id="A0A2M6R803"/>
<gene>
    <name evidence="1" type="ORF">COT79_03480</name>
</gene>
<dbReference type="Gene3D" id="3.40.50.300">
    <property type="entry name" value="P-loop containing nucleotide triphosphate hydrolases"/>
    <property type="match status" value="1"/>
</dbReference>